<comment type="caution">
    <text evidence="10">The sequence shown here is derived from an EMBL/GenBank/DDBJ whole genome shotgun (WGS) entry which is preliminary data.</text>
</comment>
<dbReference type="EMBL" id="JANCYW010000007">
    <property type="protein sequence ID" value="KAK4536108.1"/>
    <property type="molecule type" value="Genomic_DNA"/>
</dbReference>
<dbReference type="Gene3D" id="3.40.225.10">
    <property type="entry name" value="Class II aldolase/adducin N-terminal domain"/>
    <property type="match status" value="1"/>
</dbReference>
<reference evidence="10 11" key="1">
    <citation type="submission" date="2022-07" db="EMBL/GenBank/DDBJ databases">
        <title>Genome-wide signatures of adaptation to extreme environments.</title>
        <authorList>
            <person name="Cho C.H."/>
            <person name="Yoon H.S."/>
        </authorList>
    </citation>
    <scope>NUCLEOTIDE SEQUENCE [LARGE SCALE GENOMIC DNA]</scope>
    <source>
        <strain evidence="10 11">DBV 063 E5</strain>
    </source>
</reference>
<dbReference type="InterPro" id="IPR036409">
    <property type="entry name" value="Aldolase_II/adducin_N_sf"/>
</dbReference>
<comment type="similarity">
    <text evidence="7">Belongs to the aldolase class II family. MtnB subfamily.</text>
</comment>
<keyword evidence="4 7" id="KW-0862">Zinc</keyword>
<dbReference type="InterPro" id="IPR017714">
    <property type="entry name" value="MethylthioRu-1-P_deHdtase_MtnB"/>
</dbReference>
<dbReference type="EC" id="4.2.1.109" evidence="7"/>
<dbReference type="NCBIfam" id="TIGR03328">
    <property type="entry name" value="salvage_mtnB"/>
    <property type="match status" value="1"/>
</dbReference>
<dbReference type="GO" id="GO:0008270">
    <property type="term" value="F:zinc ion binding"/>
    <property type="evidence" value="ECO:0007669"/>
    <property type="project" value="UniProtKB-UniRule"/>
</dbReference>
<evidence type="ECO:0000256" key="8">
    <source>
        <dbReference type="SAM" id="MobiDB-lite"/>
    </source>
</evidence>
<comment type="cofactor">
    <cofactor evidence="7">
        <name>Zn(2+)</name>
        <dbReference type="ChEBI" id="CHEBI:29105"/>
    </cofactor>
    <text evidence="7">Binds 1 zinc ion per subunit.</text>
</comment>
<keyword evidence="11" id="KW-1185">Reference proteome</keyword>
<feature type="binding site" evidence="7">
    <location>
        <position position="125"/>
    </location>
    <ligand>
        <name>Zn(2+)</name>
        <dbReference type="ChEBI" id="CHEBI:29105"/>
    </ligand>
</feature>
<evidence type="ECO:0000256" key="3">
    <source>
        <dbReference type="ARBA" id="ARBA00022723"/>
    </source>
</evidence>
<sequence length="252" mass="28005">MNGQSLDGVDHRTHRAPSPPERPLDEAYERGHEDAVSVITGLCREMYRHGWVTGTGGGISVRQGDTVYMAPSGVQKERLRREDIFVLDRSGAVRHRPPNTALRVSQCCPLFMHAFQMRNAGACIHTHSQAAVLATLLPPTVAAGEFRMTHQEMIKGVPQHGYHDTLVVPVIDNTAQEEQLAASMAAAMRAYTRAPAVLVRRHGLYVWGRDYVQAKTVNECLDYLFEVACRMHAMGIDHTQVPPDCAECRQPK</sequence>
<comment type="function">
    <text evidence="7">Catalyzes the dehydration of methylthioribulose-1-phosphate (MTRu-1-P) into 2,3-diketo-5-methylthiopentyl-1-phosphate (DK-MTP-1-P).</text>
</comment>
<comment type="subcellular location">
    <subcellularLocation>
        <location evidence="7">Cytoplasm</location>
    </subcellularLocation>
</comment>
<dbReference type="AlphaFoldDB" id="A0AAV9IVJ9"/>
<dbReference type="PANTHER" id="PTHR10640:SF7">
    <property type="entry name" value="METHYLTHIORIBULOSE-1-PHOSPHATE DEHYDRATASE"/>
    <property type="match status" value="1"/>
</dbReference>
<comment type="pathway">
    <text evidence="7">Amino-acid biosynthesis; L-methionine biosynthesis via salvage pathway; L-methionine from S-methyl-5-thio-alpha-D-ribose 1-phosphate: step 2/6.</text>
</comment>
<dbReference type="PANTHER" id="PTHR10640">
    <property type="entry name" value="METHYLTHIORIBULOSE-1-PHOSPHATE DEHYDRATASE"/>
    <property type="match status" value="1"/>
</dbReference>
<keyword evidence="6 7" id="KW-0456">Lyase</keyword>
<dbReference type="GO" id="GO:0019509">
    <property type="term" value="P:L-methionine salvage from methylthioadenosine"/>
    <property type="evidence" value="ECO:0007669"/>
    <property type="project" value="UniProtKB-UniRule"/>
</dbReference>
<dbReference type="InterPro" id="IPR001303">
    <property type="entry name" value="Aldolase_II/adducin_N"/>
</dbReference>
<gene>
    <name evidence="10" type="ORF">CDCA_CDCA07G2133</name>
</gene>
<evidence type="ECO:0000313" key="11">
    <source>
        <dbReference type="Proteomes" id="UP001301350"/>
    </source>
</evidence>
<dbReference type="HAMAP" id="MF_03116">
    <property type="entry name" value="Salvage_MtnB_euk"/>
    <property type="match status" value="1"/>
</dbReference>
<accession>A0AAV9IVJ9</accession>
<evidence type="ECO:0000259" key="9">
    <source>
        <dbReference type="SMART" id="SM01007"/>
    </source>
</evidence>
<feature type="active site" description="Proton donor/acceptor" evidence="7">
    <location>
        <position position="152"/>
    </location>
</feature>
<feature type="region of interest" description="Disordered" evidence="8">
    <location>
        <begin position="1"/>
        <end position="30"/>
    </location>
</feature>
<evidence type="ECO:0000256" key="7">
    <source>
        <dbReference type="HAMAP-Rule" id="MF_03116"/>
    </source>
</evidence>
<keyword evidence="1 7" id="KW-0963">Cytoplasm</keyword>
<evidence type="ECO:0000256" key="5">
    <source>
        <dbReference type="ARBA" id="ARBA00023167"/>
    </source>
</evidence>
<feature type="binding site" evidence="7">
    <location>
        <position position="202"/>
    </location>
    <ligand>
        <name>Zn(2+)</name>
        <dbReference type="ChEBI" id="CHEBI:29105"/>
    </ligand>
</feature>
<keyword evidence="5 7" id="KW-0486">Methionine biosynthesis</keyword>
<dbReference type="Pfam" id="PF00596">
    <property type="entry name" value="Aldolase_II"/>
    <property type="match status" value="1"/>
</dbReference>
<dbReference type="SMART" id="SM01007">
    <property type="entry name" value="Aldolase_II"/>
    <property type="match status" value="1"/>
</dbReference>
<evidence type="ECO:0000256" key="2">
    <source>
        <dbReference type="ARBA" id="ARBA00022605"/>
    </source>
</evidence>
<evidence type="ECO:0000313" key="10">
    <source>
        <dbReference type="EMBL" id="KAK4536108.1"/>
    </source>
</evidence>
<organism evidence="10 11">
    <name type="scientific">Cyanidium caldarium</name>
    <name type="common">Red alga</name>
    <dbReference type="NCBI Taxonomy" id="2771"/>
    <lineage>
        <taxon>Eukaryota</taxon>
        <taxon>Rhodophyta</taxon>
        <taxon>Bangiophyceae</taxon>
        <taxon>Cyanidiales</taxon>
        <taxon>Cyanidiaceae</taxon>
        <taxon>Cyanidium</taxon>
    </lineage>
</organism>
<proteinExistence type="inferred from homology"/>
<keyword evidence="2 7" id="KW-0028">Amino-acid biosynthesis</keyword>
<name>A0AAV9IVJ9_CYACA</name>
<evidence type="ECO:0000256" key="6">
    <source>
        <dbReference type="ARBA" id="ARBA00023239"/>
    </source>
</evidence>
<dbReference type="GO" id="GO:0005737">
    <property type="term" value="C:cytoplasm"/>
    <property type="evidence" value="ECO:0007669"/>
    <property type="project" value="UniProtKB-SubCell"/>
</dbReference>
<evidence type="ECO:0000256" key="1">
    <source>
        <dbReference type="ARBA" id="ARBA00022490"/>
    </source>
</evidence>
<feature type="binding site" evidence="7">
    <location>
        <position position="127"/>
    </location>
    <ligand>
        <name>Zn(2+)</name>
        <dbReference type="ChEBI" id="CHEBI:29105"/>
    </ligand>
</feature>
<evidence type="ECO:0000256" key="4">
    <source>
        <dbReference type="ARBA" id="ARBA00022833"/>
    </source>
</evidence>
<dbReference type="Proteomes" id="UP001301350">
    <property type="component" value="Unassembled WGS sequence"/>
</dbReference>
<feature type="domain" description="Class II aldolase/adducin N-terminal" evidence="9">
    <location>
        <begin position="37"/>
        <end position="229"/>
    </location>
</feature>
<comment type="catalytic activity">
    <reaction evidence="7">
        <text>5-(methylsulfanyl)-D-ribulose 1-phosphate = 5-methylsulfanyl-2,3-dioxopentyl phosphate + H2O</text>
        <dbReference type="Rhea" id="RHEA:15549"/>
        <dbReference type="ChEBI" id="CHEBI:15377"/>
        <dbReference type="ChEBI" id="CHEBI:58548"/>
        <dbReference type="ChEBI" id="CHEBI:58828"/>
        <dbReference type="EC" id="4.2.1.109"/>
    </reaction>
</comment>
<feature type="binding site" evidence="7">
    <location>
        <position position="107"/>
    </location>
    <ligand>
        <name>substrate</name>
    </ligand>
</feature>
<keyword evidence="3 7" id="KW-0479">Metal-binding</keyword>
<dbReference type="GO" id="GO:0046570">
    <property type="term" value="F:methylthioribulose 1-phosphate dehydratase activity"/>
    <property type="evidence" value="ECO:0007669"/>
    <property type="project" value="UniProtKB-UniRule"/>
</dbReference>
<dbReference type="FunFam" id="3.40.225.10:FF:000003">
    <property type="entry name" value="Methylthioribulose-1-phosphate dehydratase"/>
    <property type="match status" value="1"/>
</dbReference>
<dbReference type="SUPFAM" id="SSF53639">
    <property type="entry name" value="AraD/HMP-PK domain-like"/>
    <property type="match status" value="1"/>
</dbReference>
<dbReference type="InterPro" id="IPR027514">
    <property type="entry name" value="Salvage_MtnB_euk"/>
</dbReference>
<protein>
    <recommendedName>
        <fullName evidence="7">Probable methylthioribulose-1-phosphate dehydratase</fullName>
        <shortName evidence="7">MTRu-1-P dehydratase</shortName>
        <ecNumber evidence="7">4.2.1.109</ecNumber>
    </recommendedName>
</protein>